<dbReference type="Pfam" id="PF01757">
    <property type="entry name" value="Acyl_transf_3"/>
    <property type="match status" value="1"/>
</dbReference>
<dbReference type="AlphaFoldDB" id="A0A8J7LNT0"/>
<protein>
    <submittedName>
        <fullName evidence="3">Acyltransferase</fullName>
    </submittedName>
</protein>
<keyword evidence="1" id="KW-1133">Transmembrane helix</keyword>
<dbReference type="GO" id="GO:0016020">
    <property type="term" value="C:membrane"/>
    <property type="evidence" value="ECO:0007669"/>
    <property type="project" value="TreeGrafter"/>
</dbReference>
<gene>
    <name evidence="3" type="ORF">JF259_09585</name>
</gene>
<name>A0A8J7LNT0_9FLAO</name>
<comment type="caution">
    <text evidence="3">The sequence shown here is derived from an EMBL/GenBank/DDBJ whole genome shotgun (WGS) entry which is preliminary data.</text>
</comment>
<feature type="transmembrane region" description="Helical" evidence="1">
    <location>
        <begin position="238"/>
        <end position="260"/>
    </location>
</feature>
<evidence type="ECO:0000313" key="3">
    <source>
        <dbReference type="EMBL" id="MBJ6368338.1"/>
    </source>
</evidence>
<evidence type="ECO:0000256" key="1">
    <source>
        <dbReference type="SAM" id="Phobius"/>
    </source>
</evidence>
<feature type="transmembrane region" description="Helical" evidence="1">
    <location>
        <begin position="146"/>
        <end position="163"/>
    </location>
</feature>
<feature type="transmembrane region" description="Helical" evidence="1">
    <location>
        <begin position="12"/>
        <end position="33"/>
    </location>
</feature>
<dbReference type="EMBL" id="JAELVQ010000010">
    <property type="protein sequence ID" value="MBJ6368338.1"/>
    <property type="molecule type" value="Genomic_DNA"/>
</dbReference>
<dbReference type="InterPro" id="IPR050879">
    <property type="entry name" value="Acyltransferase_3"/>
</dbReference>
<sequence length="373" mass="44027">MQKPFTRLFGLDFLRALAISLVVLSHTTFLMFPNESTLIIESIRAMGAIGVDLFFVLSGYLIGGLLLKLIKKHHFAWSALLTFWKRRWMRTLPNYFLILILNILIAYLLGQSLPKSIALYPLFLQNIISEHPDFFTEAWSLSIEEYAYLLLPLMLFLVVFSFKKSNRESLFIKTVVLVVIGLAFFKIIYFFNNEVQNYKDWSLSFRKVVIYRLDSIYIGFILVYLLKRRPFFFNKYKHIMLVLGLIMFVLLHFFMYSFNLLPQTHLWFYVFFYLWGVVCSLALLFPFFVNLHYSGLGKGFITFISTRSYAIYLVNYSLILLNIQSFIDMSKLDLLEKMGVLMAFLGTTLVLSNLIYRYFELPILKLRDRKFPR</sequence>
<evidence type="ECO:0000313" key="4">
    <source>
        <dbReference type="Proteomes" id="UP000610931"/>
    </source>
</evidence>
<dbReference type="RefSeq" id="WP_199115092.1">
    <property type="nucleotide sequence ID" value="NZ_JAELVQ010000010.1"/>
</dbReference>
<feature type="domain" description="Acyltransferase 3" evidence="2">
    <location>
        <begin position="10"/>
        <end position="352"/>
    </location>
</feature>
<dbReference type="PANTHER" id="PTHR23028:SF53">
    <property type="entry name" value="ACYL_TRANSF_3 DOMAIN-CONTAINING PROTEIN"/>
    <property type="match status" value="1"/>
</dbReference>
<proteinExistence type="predicted"/>
<organism evidence="3 4">
    <name type="scientific">Snuella sedimenti</name>
    <dbReference type="NCBI Taxonomy" id="2798802"/>
    <lineage>
        <taxon>Bacteria</taxon>
        <taxon>Pseudomonadati</taxon>
        <taxon>Bacteroidota</taxon>
        <taxon>Flavobacteriia</taxon>
        <taxon>Flavobacteriales</taxon>
        <taxon>Flavobacteriaceae</taxon>
        <taxon>Snuella</taxon>
    </lineage>
</organism>
<keyword evidence="1" id="KW-0812">Transmembrane</keyword>
<dbReference type="InterPro" id="IPR002656">
    <property type="entry name" value="Acyl_transf_3_dom"/>
</dbReference>
<dbReference type="Proteomes" id="UP000610931">
    <property type="component" value="Unassembled WGS sequence"/>
</dbReference>
<feature type="transmembrane region" description="Helical" evidence="1">
    <location>
        <begin position="91"/>
        <end position="110"/>
    </location>
</feature>
<reference evidence="3" key="1">
    <citation type="submission" date="2020-12" db="EMBL/GenBank/DDBJ databases">
        <title>Snuella sp. nov., isolated from sediment in Incheon.</title>
        <authorList>
            <person name="Kim W."/>
        </authorList>
    </citation>
    <scope>NUCLEOTIDE SEQUENCE</scope>
    <source>
        <strain evidence="3">CAU 1569</strain>
    </source>
</reference>
<feature type="transmembrane region" description="Helical" evidence="1">
    <location>
        <begin position="45"/>
        <end position="70"/>
    </location>
</feature>
<dbReference type="PANTHER" id="PTHR23028">
    <property type="entry name" value="ACETYLTRANSFERASE"/>
    <property type="match status" value="1"/>
</dbReference>
<feature type="transmembrane region" description="Helical" evidence="1">
    <location>
        <begin position="170"/>
        <end position="189"/>
    </location>
</feature>
<evidence type="ECO:0000259" key="2">
    <source>
        <dbReference type="Pfam" id="PF01757"/>
    </source>
</evidence>
<feature type="transmembrane region" description="Helical" evidence="1">
    <location>
        <begin position="339"/>
        <end position="359"/>
    </location>
</feature>
<feature type="transmembrane region" description="Helical" evidence="1">
    <location>
        <begin position="209"/>
        <end position="226"/>
    </location>
</feature>
<dbReference type="GO" id="GO:0000271">
    <property type="term" value="P:polysaccharide biosynthetic process"/>
    <property type="evidence" value="ECO:0007669"/>
    <property type="project" value="TreeGrafter"/>
</dbReference>
<feature type="transmembrane region" description="Helical" evidence="1">
    <location>
        <begin position="266"/>
        <end position="289"/>
    </location>
</feature>
<dbReference type="GO" id="GO:0016747">
    <property type="term" value="F:acyltransferase activity, transferring groups other than amino-acyl groups"/>
    <property type="evidence" value="ECO:0007669"/>
    <property type="project" value="InterPro"/>
</dbReference>
<keyword evidence="3" id="KW-0012">Acyltransferase</keyword>
<feature type="transmembrane region" description="Helical" evidence="1">
    <location>
        <begin position="309"/>
        <end position="327"/>
    </location>
</feature>
<keyword evidence="4" id="KW-1185">Reference proteome</keyword>
<accession>A0A8J7LNT0</accession>
<keyword evidence="1" id="KW-0472">Membrane</keyword>
<keyword evidence="3" id="KW-0808">Transferase</keyword>